<evidence type="ECO:0000256" key="8">
    <source>
        <dbReference type="ARBA" id="ARBA00023136"/>
    </source>
</evidence>
<sequence length="208" mass="21767">MCSLLLPTSHSLPHPACTSHAAEPRTCSVGCRYRKMEICVGSPSAMLASTAPTMAFAASPPLSSLAAATAMISSSSPSKPLSRAKTPPPALLQAILPTAPPNTIRSPALGHKPHVPPQATDRAWGTAGAALEETTARVAAVTATAATTTMRRPSSGPCSADPSFLFKFGTKVVIDSCCATFAEVQKRGEDFWAVFELYDPWTDMHTTV</sequence>
<dbReference type="EnsemblPlants" id="OMERI11G09980.1">
    <property type="protein sequence ID" value="OMERI11G09980.1"/>
    <property type="gene ID" value="OMERI11G09980"/>
</dbReference>
<keyword evidence="10" id="KW-1185">Reference proteome</keyword>
<evidence type="ECO:0000256" key="3">
    <source>
        <dbReference type="ARBA" id="ARBA00022528"/>
    </source>
</evidence>
<accession>A0A0E0F595</accession>
<dbReference type="Proteomes" id="UP000008021">
    <property type="component" value="Chromosome 11"/>
</dbReference>
<keyword evidence="8" id="KW-0472">Membrane</keyword>
<comment type="similarity">
    <text evidence="2">Belongs to the RETICULATA family.</text>
</comment>
<evidence type="ECO:0000256" key="6">
    <source>
        <dbReference type="ARBA" id="ARBA00022946"/>
    </source>
</evidence>
<protein>
    <submittedName>
        <fullName evidence="9">Uncharacterized protein</fullName>
    </submittedName>
</protein>
<name>A0A0E0F595_9ORYZ</name>
<keyword evidence="4" id="KW-0934">Plastid</keyword>
<dbReference type="InterPro" id="IPR021825">
    <property type="entry name" value="RETICULATA-related"/>
</dbReference>
<dbReference type="STRING" id="40149.A0A0E0F595"/>
<reference evidence="9" key="1">
    <citation type="submission" date="2015-04" db="UniProtKB">
        <authorList>
            <consortium name="EnsemblPlants"/>
        </authorList>
    </citation>
    <scope>IDENTIFICATION</scope>
</reference>
<dbReference type="HOGENOM" id="CLU_1322748_0_0_1"/>
<dbReference type="PANTHER" id="PTHR31038">
    <property type="entry name" value="EXPRESSED PROTEIN-RELATED"/>
    <property type="match status" value="1"/>
</dbReference>
<evidence type="ECO:0000256" key="5">
    <source>
        <dbReference type="ARBA" id="ARBA00022692"/>
    </source>
</evidence>
<proteinExistence type="inferred from homology"/>
<evidence type="ECO:0000256" key="2">
    <source>
        <dbReference type="ARBA" id="ARBA00010793"/>
    </source>
</evidence>
<dbReference type="AlphaFoldDB" id="A0A0E0F595"/>
<evidence type="ECO:0000313" key="9">
    <source>
        <dbReference type="EnsemblPlants" id="OMERI11G09980.1"/>
    </source>
</evidence>
<reference evidence="9" key="2">
    <citation type="submission" date="2018-05" db="EMBL/GenBank/DDBJ databases">
        <title>OmerRS3 (Oryza meridionalis Reference Sequence Version 3).</title>
        <authorList>
            <person name="Zhang J."/>
            <person name="Kudrna D."/>
            <person name="Lee S."/>
            <person name="Talag J."/>
            <person name="Welchert J."/>
            <person name="Wing R.A."/>
        </authorList>
    </citation>
    <scope>NUCLEOTIDE SEQUENCE [LARGE SCALE GENOMIC DNA]</scope>
    <source>
        <strain evidence="9">cv. OR44</strain>
    </source>
</reference>
<evidence type="ECO:0000256" key="4">
    <source>
        <dbReference type="ARBA" id="ARBA00022640"/>
    </source>
</evidence>
<keyword evidence="5" id="KW-0812">Transmembrane</keyword>
<evidence type="ECO:0000256" key="1">
    <source>
        <dbReference type="ARBA" id="ARBA00004508"/>
    </source>
</evidence>
<organism evidence="9">
    <name type="scientific">Oryza meridionalis</name>
    <dbReference type="NCBI Taxonomy" id="40149"/>
    <lineage>
        <taxon>Eukaryota</taxon>
        <taxon>Viridiplantae</taxon>
        <taxon>Streptophyta</taxon>
        <taxon>Embryophyta</taxon>
        <taxon>Tracheophyta</taxon>
        <taxon>Spermatophyta</taxon>
        <taxon>Magnoliopsida</taxon>
        <taxon>Liliopsida</taxon>
        <taxon>Poales</taxon>
        <taxon>Poaceae</taxon>
        <taxon>BOP clade</taxon>
        <taxon>Oryzoideae</taxon>
        <taxon>Oryzeae</taxon>
        <taxon>Oryzinae</taxon>
        <taxon>Oryza</taxon>
    </lineage>
</organism>
<dbReference type="Gramene" id="OMERI11G09980.1">
    <property type="protein sequence ID" value="OMERI11G09980.1"/>
    <property type="gene ID" value="OMERI11G09980"/>
</dbReference>
<evidence type="ECO:0000313" key="10">
    <source>
        <dbReference type="Proteomes" id="UP000008021"/>
    </source>
</evidence>
<keyword evidence="6" id="KW-0809">Transit peptide</keyword>
<dbReference type="PANTHER" id="PTHR31038:SF10">
    <property type="entry name" value="OS04G0524400 PROTEIN"/>
    <property type="match status" value="1"/>
</dbReference>
<dbReference type="GO" id="GO:0099402">
    <property type="term" value="P:plant organ development"/>
    <property type="evidence" value="ECO:0007669"/>
    <property type="project" value="TreeGrafter"/>
</dbReference>
<keyword evidence="3" id="KW-0150">Chloroplast</keyword>
<dbReference type="Pfam" id="PF11891">
    <property type="entry name" value="RETICULATA-like"/>
    <property type="match status" value="1"/>
</dbReference>
<dbReference type="GO" id="GO:0009706">
    <property type="term" value="C:chloroplast inner membrane"/>
    <property type="evidence" value="ECO:0007669"/>
    <property type="project" value="TreeGrafter"/>
</dbReference>
<keyword evidence="7" id="KW-1133">Transmembrane helix</keyword>
<evidence type="ECO:0000256" key="7">
    <source>
        <dbReference type="ARBA" id="ARBA00022989"/>
    </source>
</evidence>
<comment type="subcellular location">
    <subcellularLocation>
        <location evidence="1">Plastid</location>
        <location evidence="1">Chloroplast membrane</location>
        <topology evidence="1">Multi-pass membrane protein</topology>
    </subcellularLocation>
</comment>